<feature type="region of interest" description="Disordered" evidence="6">
    <location>
        <begin position="572"/>
        <end position="595"/>
    </location>
</feature>
<dbReference type="GO" id="GO:0016477">
    <property type="term" value="P:cell migration"/>
    <property type="evidence" value="ECO:0007669"/>
    <property type="project" value="TreeGrafter"/>
</dbReference>
<evidence type="ECO:0000256" key="5">
    <source>
        <dbReference type="PROSITE-ProRule" id="PRU00043"/>
    </source>
</evidence>
<dbReference type="SMART" id="SM00112">
    <property type="entry name" value="CA"/>
    <property type="match status" value="4"/>
</dbReference>
<evidence type="ECO:0000256" key="3">
    <source>
        <dbReference type="ARBA" id="ARBA00022837"/>
    </source>
</evidence>
<feature type="compositionally biased region" description="Acidic residues" evidence="6">
    <location>
        <begin position="773"/>
        <end position="784"/>
    </location>
</feature>
<keyword evidence="8" id="KW-0732">Signal</keyword>
<keyword evidence="11" id="KW-1185">Reference proteome</keyword>
<keyword evidence="4 7" id="KW-0472">Membrane</keyword>
<feature type="region of interest" description="Disordered" evidence="6">
    <location>
        <begin position="647"/>
        <end position="676"/>
    </location>
</feature>
<dbReference type="GO" id="GO:0034332">
    <property type="term" value="P:adherens junction organization"/>
    <property type="evidence" value="ECO:0007669"/>
    <property type="project" value="TreeGrafter"/>
</dbReference>
<name>A0A7J6BI66_9TELE</name>
<keyword evidence="3 5" id="KW-0106">Calcium</keyword>
<comment type="caution">
    <text evidence="10">The sequence shown here is derived from an EMBL/GenBank/DDBJ whole genome shotgun (WGS) entry which is preliminary data.</text>
</comment>
<dbReference type="GO" id="GO:0044331">
    <property type="term" value="P:cell-cell adhesion mediated by cadherin"/>
    <property type="evidence" value="ECO:0007669"/>
    <property type="project" value="TreeGrafter"/>
</dbReference>
<dbReference type="PANTHER" id="PTHR24027:SF414">
    <property type="entry name" value="CADHERIN-RELATED FAMILY MEMBER 5 ISOFORM X1"/>
    <property type="match status" value="1"/>
</dbReference>
<dbReference type="Proteomes" id="UP000579812">
    <property type="component" value="Unassembled WGS sequence"/>
</dbReference>
<evidence type="ECO:0000256" key="8">
    <source>
        <dbReference type="SAM" id="SignalP"/>
    </source>
</evidence>
<evidence type="ECO:0000313" key="10">
    <source>
        <dbReference type="EMBL" id="KAF4094830.1"/>
    </source>
</evidence>
<dbReference type="PANTHER" id="PTHR24027">
    <property type="entry name" value="CADHERIN-23"/>
    <property type="match status" value="1"/>
</dbReference>
<feature type="compositionally biased region" description="Low complexity" evidence="6">
    <location>
        <begin position="572"/>
        <end position="590"/>
    </location>
</feature>
<keyword evidence="7" id="KW-0812">Transmembrane</keyword>
<dbReference type="PROSITE" id="PS00232">
    <property type="entry name" value="CADHERIN_1"/>
    <property type="match status" value="1"/>
</dbReference>
<dbReference type="PROSITE" id="PS50268">
    <property type="entry name" value="CADHERIN_2"/>
    <property type="match status" value="4"/>
</dbReference>
<feature type="compositionally biased region" description="Polar residues" evidence="6">
    <location>
        <begin position="700"/>
        <end position="724"/>
    </location>
</feature>
<sequence length="803" mass="87046">MSLLTSLTQVSILAIFLIQCATSLPVLGRYLGEEDSISTADTFSPRRMLFPRDDADMLFDDRDGRSGLQTRQLGDIEFTNRYAELLKSKAKITSICTFLKRMQNTKKSKFSEAQKLCSVAGNPPVIFILENNKIGDLITTLTAEDGVTARITSQDPEGLFAISGLDLIAATVLDFETFEQPHVVNIECTKDGSAPTTLNLKIAVEDINDNPPVFEHTQYTLNVDELSKVGTSVGRITATDPDKDDRLYYKLDSPERKFDLEANFNPNILVKDRLDYDKVKEVTMTLYVQDTPTESTAGVSHTASTTIVVSIIDIDNRPPWFQPCTETELDTSTICLMSGYNGNVKLNVQAPGPLSLEPGPLMAIDGDKGKNDPIGYTFLGGEGDIFQIDSNTGSITMQKPVEEAGTIVLTVMAYQKENADQFATTTVILKVVESSNFPPTFVKSSYEGFISEDAGVDSLVLESKTSNRPLRIQATDEDFSSGYNPHLRFEIVGGTDFSITPEGFILMAKAVSPSTVNLEMRVVDTTNDESSTTSLAVEVTPGVPTTTPGTTIMTSSIITTDRTANTQLTDITTATSHPGSTTTTRPSTGGQQVKTGEFSSGEMAAVGASLAVVIVICLVCIGVMVHRIKGHNADWKKLSEASVFQSTLGGGSGGPKEGVQYSNDGFQHNDDSGSVNSKLAADLENKLEYGLKPHQRRGSAQKTTTPSAILQTTSSPEPDSSSLAETIDSEKEVKPILTKERRNEEGYKAVWFKQDIDPSTKEEVVIIPNTGEADGDREDDEDSEGENRPDVDSDDEEGVSSDM</sequence>
<proteinExistence type="predicted"/>
<dbReference type="GO" id="GO:0045296">
    <property type="term" value="F:cadherin binding"/>
    <property type="evidence" value="ECO:0007669"/>
    <property type="project" value="TreeGrafter"/>
</dbReference>
<reference evidence="10 11" key="1">
    <citation type="submission" date="2020-04" db="EMBL/GenBank/DDBJ databases">
        <title>Chromosome-level genome assembly of a cyprinid fish Onychostoma macrolepis by integration of Nanopore Sequencing, Bionano and Hi-C technology.</title>
        <authorList>
            <person name="Wang D."/>
        </authorList>
    </citation>
    <scope>NUCLEOTIDE SEQUENCE [LARGE SCALE GENOMIC DNA]</scope>
    <source>
        <strain evidence="10">SWU-2019</strain>
        <tissue evidence="10">Muscle</tissue>
    </source>
</reference>
<dbReference type="InterPro" id="IPR039808">
    <property type="entry name" value="Cadherin"/>
</dbReference>
<dbReference type="GO" id="GO:0005509">
    <property type="term" value="F:calcium ion binding"/>
    <property type="evidence" value="ECO:0007669"/>
    <property type="project" value="UniProtKB-UniRule"/>
</dbReference>
<dbReference type="PRINTS" id="PR00205">
    <property type="entry name" value="CADHERIN"/>
</dbReference>
<evidence type="ECO:0000313" key="11">
    <source>
        <dbReference type="Proteomes" id="UP000579812"/>
    </source>
</evidence>
<dbReference type="AlphaFoldDB" id="A0A7J6BI66"/>
<feature type="compositionally biased region" description="Acidic residues" evidence="6">
    <location>
        <begin position="792"/>
        <end position="803"/>
    </location>
</feature>
<feature type="signal peptide" evidence="8">
    <location>
        <begin position="1"/>
        <end position="23"/>
    </location>
</feature>
<dbReference type="CDD" id="cd11304">
    <property type="entry name" value="Cadherin_repeat"/>
    <property type="match status" value="3"/>
</dbReference>
<feature type="domain" description="Cadherin" evidence="9">
    <location>
        <begin position="215"/>
        <end position="321"/>
    </location>
</feature>
<dbReference type="GO" id="GO:0016339">
    <property type="term" value="P:calcium-dependent cell-cell adhesion via plasma membrane cell adhesion molecules"/>
    <property type="evidence" value="ECO:0007669"/>
    <property type="project" value="TreeGrafter"/>
</dbReference>
<dbReference type="InterPro" id="IPR015919">
    <property type="entry name" value="Cadherin-like_sf"/>
</dbReference>
<feature type="domain" description="Cadherin" evidence="9">
    <location>
        <begin position="442"/>
        <end position="550"/>
    </location>
</feature>
<evidence type="ECO:0000256" key="1">
    <source>
        <dbReference type="ARBA" id="ARBA00004370"/>
    </source>
</evidence>
<dbReference type="GO" id="GO:0007043">
    <property type="term" value="P:cell-cell junction assembly"/>
    <property type="evidence" value="ECO:0007669"/>
    <property type="project" value="TreeGrafter"/>
</dbReference>
<dbReference type="InterPro" id="IPR002126">
    <property type="entry name" value="Cadherin-like_dom"/>
</dbReference>
<evidence type="ECO:0000256" key="2">
    <source>
        <dbReference type="ARBA" id="ARBA00022737"/>
    </source>
</evidence>
<dbReference type="GO" id="GO:0005912">
    <property type="term" value="C:adherens junction"/>
    <property type="evidence" value="ECO:0007669"/>
    <property type="project" value="TreeGrafter"/>
</dbReference>
<dbReference type="Pfam" id="PF00028">
    <property type="entry name" value="Cadherin"/>
    <property type="match status" value="2"/>
</dbReference>
<gene>
    <name evidence="10" type="ORF">G5714_023908</name>
</gene>
<accession>A0A7J6BI66</accession>
<dbReference type="GO" id="GO:0016342">
    <property type="term" value="C:catenin complex"/>
    <property type="evidence" value="ECO:0007669"/>
    <property type="project" value="TreeGrafter"/>
</dbReference>
<protein>
    <recommendedName>
        <fullName evidence="9">Cadherin domain-containing protein</fullName>
    </recommendedName>
</protein>
<keyword evidence="2" id="KW-0677">Repeat</keyword>
<feature type="chain" id="PRO_5029521186" description="Cadherin domain-containing protein" evidence="8">
    <location>
        <begin position="24"/>
        <end position="803"/>
    </location>
</feature>
<feature type="compositionally biased region" description="Polar residues" evidence="6">
    <location>
        <begin position="660"/>
        <end position="676"/>
    </location>
</feature>
<feature type="transmembrane region" description="Helical" evidence="7">
    <location>
        <begin position="603"/>
        <end position="625"/>
    </location>
</feature>
<organism evidence="10 11">
    <name type="scientific">Onychostoma macrolepis</name>
    <dbReference type="NCBI Taxonomy" id="369639"/>
    <lineage>
        <taxon>Eukaryota</taxon>
        <taxon>Metazoa</taxon>
        <taxon>Chordata</taxon>
        <taxon>Craniata</taxon>
        <taxon>Vertebrata</taxon>
        <taxon>Euteleostomi</taxon>
        <taxon>Actinopterygii</taxon>
        <taxon>Neopterygii</taxon>
        <taxon>Teleostei</taxon>
        <taxon>Ostariophysi</taxon>
        <taxon>Cypriniformes</taxon>
        <taxon>Cyprinidae</taxon>
        <taxon>Acrossocheilinae</taxon>
        <taxon>Onychostoma</taxon>
    </lineage>
</organism>
<feature type="compositionally biased region" description="Basic and acidic residues" evidence="6">
    <location>
        <begin position="754"/>
        <end position="764"/>
    </location>
</feature>
<feature type="domain" description="Cadherin" evidence="9">
    <location>
        <begin position="361"/>
        <end position="441"/>
    </location>
</feature>
<dbReference type="InterPro" id="IPR020894">
    <property type="entry name" value="Cadherin_CS"/>
</dbReference>
<feature type="domain" description="Cadherin" evidence="9">
    <location>
        <begin position="136"/>
        <end position="214"/>
    </location>
</feature>
<dbReference type="GO" id="GO:0000902">
    <property type="term" value="P:cell morphogenesis"/>
    <property type="evidence" value="ECO:0007669"/>
    <property type="project" value="TreeGrafter"/>
</dbReference>
<evidence type="ECO:0000259" key="9">
    <source>
        <dbReference type="PROSITE" id="PS50268"/>
    </source>
</evidence>
<keyword evidence="7" id="KW-1133">Transmembrane helix</keyword>
<feature type="region of interest" description="Disordered" evidence="6">
    <location>
        <begin position="690"/>
        <end position="803"/>
    </location>
</feature>
<comment type="subcellular location">
    <subcellularLocation>
        <location evidence="1">Membrane</location>
    </subcellularLocation>
</comment>
<dbReference type="GO" id="GO:0007156">
    <property type="term" value="P:homophilic cell adhesion via plasma membrane adhesion molecules"/>
    <property type="evidence" value="ECO:0007669"/>
    <property type="project" value="InterPro"/>
</dbReference>
<dbReference type="EMBL" id="JAAMOB010000025">
    <property type="protein sequence ID" value="KAF4094830.1"/>
    <property type="molecule type" value="Genomic_DNA"/>
</dbReference>
<evidence type="ECO:0000256" key="6">
    <source>
        <dbReference type="SAM" id="MobiDB-lite"/>
    </source>
</evidence>
<feature type="compositionally biased region" description="Basic and acidic residues" evidence="6">
    <location>
        <begin position="728"/>
        <end position="747"/>
    </location>
</feature>
<evidence type="ECO:0000256" key="4">
    <source>
        <dbReference type="ARBA" id="ARBA00023136"/>
    </source>
</evidence>
<dbReference type="GO" id="GO:0008013">
    <property type="term" value="F:beta-catenin binding"/>
    <property type="evidence" value="ECO:0007669"/>
    <property type="project" value="TreeGrafter"/>
</dbReference>
<evidence type="ECO:0000256" key="7">
    <source>
        <dbReference type="SAM" id="Phobius"/>
    </source>
</evidence>
<dbReference type="SUPFAM" id="SSF49313">
    <property type="entry name" value="Cadherin-like"/>
    <property type="match status" value="4"/>
</dbReference>
<dbReference type="Gene3D" id="2.60.40.60">
    <property type="entry name" value="Cadherins"/>
    <property type="match status" value="4"/>
</dbReference>